<evidence type="ECO:0000313" key="6">
    <source>
        <dbReference type="EMBL" id="RZS87605.1"/>
    </source>
</evidence>
<sequence>MSEPGRRAQDTPEGPVSSRSARSVTRGLALSCHPLPTLAVTGLAAGLAGAAGAPPRRTGLLAAAVLSGQLAIGWANDTLDAGRDAARGRADKPVATGEAPRPLVAAAAVVAAAATVPLSLRLGRVAGTAQLGLVASGLAYDLGLKRTALSALPYLTGFGALPVAAHRTAGAGPVPLALPLAGAVLGCGAHLLNALPDLADDAATGVRSLPVRLGPDRTRRGGALLLAVAAALPQQGPRSPAGSAARVAAGGLALAAAGRFPDGPGGRPSRRPFAYAVASAAADLALLLARSRAARTGRQAGERGRSVRLPDLPTDRHRSPAS</sequence>
<protein>
    <submittedName>
        <fullName evidence="6">UbiA prenyltransferase family protein</fullName>
    </submittedName>
</protein>
<reference evidence="6 7" key="1">
    <citation type="submission" date="2019-02" db="EMBL/GenBank/DDBJ databases">
        <title>Genomic Encyclopedia of Type Strains, Phase IV (KMG-IV): sequencing the most valuable type-strain genomes for metagenomic binning, comparative biology and taxonomic classification.</title>
        <authorList>
            <person name="Goeker M."/>
        </authorList>
    </citation>
    <scope>NUCLEOTIDE SEQUENCE [LARGE SCALE GENOMIC DNA]</scope>
    <source>
        <strain evidence="6 7">DSM 45622</strain>
    </source>
</reference>
<accession>A0A4Q7NQI8</accession>
<dbReference type="GO" id="GO:0016765">
    <property type="term" value="F:transferase activity, transferring alkyl or aryl (other than methyl) groups"/>
    <property type="evidence" value="ECO:0007669"/>
    <property type="project" value="InterPro"/>
</dbReference>
<keyword evidence="4" id="KW-0472">Membrane</keyword>
<evidence type="ECO:0000256" key="5">
    <source>
        <dbReference type="SAM" id="MobiDB-lite"/>
    </source>
</evidence>
<keyword evidence="7" id="KW-1185">Reference proteome</keyword>
<keyword evidence="2" id="KW-0812">Transmembrane</keyword>
<evidence type="ECO:0000256" key="1">
    <source>
        <dbReference type="ARBA" id="ARBA00004141"/>
    </source>
</evidence>
<feature type="compositionally biased region" description="Basic and acidic residues" evidence="5">
    <location>
        <begin position="1"/>
        <end position="10"/>
    </location>
</feature>
<comment type="subcellular location">
    <subcellularLocation>
        <location evidence="1">Membrane</location>
        <topology evidence="1">Multi-pass membrane protein</topology>
    </subcellularLocation>
</comment>
<dbReference type="Pfam" id="PF01040">
    <property type="entry name" value="UbiA"/>
    <property type="match status" value="1"/>
</dbReference>
<evidence type="ECO:0000256" key="4">
    <source>
        <dbReference type="ARBA" id="ARBA00023136"/>
    </source>
</evidence>
<feature type="compositionally biased region" description="Basic and acidic residues" evidence="5">
    <location>
        <begin position="313"/>
        <end position="322"/>
    </location>
</feature>
<organism evidence="6 7">
    <name type="scientific">Motilibacter rhizosphaerae</name>
    <dbReference type="NCBI Taxonomy" id="598652"/>
    <lineage>
        <taxon>Bacteria</taxon>
        <taxon>Bacillati</taxon>
        <taxon>Actinomycetota</taxon>
        <taxon>Actinomycetes</taxon>
        <taxon>Motilibacterales</taxon>
        <taxon>Motilibacteraceae</taxon>
        <taxon>Motilibacter</taxon>
    </lineage>
</organism>
<feature type="region of interest" description="Disordered" evidence="5">
    <location>
        <begin position="293"/>
        <end position="322"/>
    </location>
</feature>
<dbReference type="GO" id="GO:0016020">
    <property type="term" value="C:membrane"/>
    <property type="evidence" value="ECO:0007669"/>
    <property type="project" value="UniProtKB-SubCell"/>
</dbReference>
<evidence type="ECO:0000256" key="3">
    <source>
        <dbReference type="ARBA" id="ARBA00022989"/>
    </source>
</evidence>
<evidence type="ECO:0000313" key="7">
    <source>
        <dbReference type="Proteomes" id="UP000293638"/>
    </source>
</evidence>
<dbReference type="AlphaFoldDB" id="A0A4Q7NQI8"/>
<keyword evidence="3" id="KW-1133">Transmembrane helix</keyword>
<dbReference type="InterPro" id="IPR000537">
    <property type="entry name" value="UbiA_prenyltransferase"/>
</dbReference>
<dbReference type="CDD" id="cd13956">
    <property type="entry name" value="PT_UbiA"/>
    <property type="match status" value="1"/>
</dbReference>
<feature type="region of interest" description="Disordered" evidence="5">
    <location>
        <begin position="1"/>
        <end position="22"/>
    </location>
</feature>
<evidence type="ECO:0000256" key="2">
    <source>
        <dbReference type="ARBA" id="ARBA00022692"/>
    </source>
</evidence>
<keyword evidence="6" id="KW-0808">Transferase</keyword>
<dbReference type="Gene3D" id="1.10.357.140">
    <property type="entry name" value="UbiA prenyltransferase"/>
    <property type="match status" value="1"/>
</dbReference>
<dbReference type="Proteomes" id="UP000293638">
    <property type="component" value="Unassembled WGS sequence"/>
</dbReference>
<gene>
    <name evidence="6" type="ORF">EV189_3039</name>
</gene>
<proteinExistence type="predicted"/>
<dbReference type="InterPro" id="IPR044878">
    <property type="entry name" value="UbiA_sf"/>
</dbReference>
<name>A0A4Q7NQI8_9ACTN</name>
<comment type="caution">
    <text evidence="6">The sequence shown here is derived from an EMBL/GenBank/DDBJ whole genome shotgun (WGS) entry which is preliminary data.</text>
</comment>
<dbReference type="EMBL" id="SGXD01000003">
    <property type="protein sequence ID" value="RZS87605.1"/>
    <property type="molecule type" value="Genomic_DNA"/>
</dbReference>
<dbReference type="OrthoDB" id="3212588at2"/>